<evidence type="ECO:0000256" key="15">
    <source>
        <dbReference type="PIRSR" id="PIRSR004930-1"/>
    </source>
</evidence>
<gene>
    <name evidence="17" type="ORF">ATY40_BA7500735</name>
</gene>
<dbReference type="GO" id="GO:0061710">
    <property type="term" value="F:L-threonylcarbamoyladenylate synthase"/>
    <property type="evidence" value="ECO:0007669"/>
    <property type="project" value="UniProtKB-EC"/>
</dbReference>
<feature type="binding site" evidence="15">
    <location>
        <position position="171"/>
    </location>
    <ligand>
        <name>ATP</name>
        <dbReference type="ChEBI" id="CHEBI:30616"/>
    </ligand>
</feature>
<dbReference type="GO" id="GO:0005524">
    <property type="term" value="F:ATP binding"/>
    <property type="evidence" value="ECO:0007669"/>
    <property type="project" value="UniProtKB-UniRule"/>
</dbReference>
<feature type="binding site" evidence="15">
    <location>
        <position position="89"/>
    </location>
    <ligand>
        <name>L-threonine</name>
        <dbReference type="ChEBI" id="CHEBI:57926"/>
    </ligand>
</feature>
<feature type="binding site" evidence="15">
    <location>
        <position position="209"/>
    </location>
    <ligand>
        <name>L-threonine</name>
        <dbReference type="ChEBI" id="CHEBI:57926"/>
    </ligand>
</feature>
<feature type="binding site" evidence="15">
    <location>
        <position position="149"/>
    </location>
    <ligand>
        <name>L-threonine</name>
        <dbReference type="ChEBI" id="CHEBI:57926"/>
    </ligand>
</feature>
<evidence type="ECO:0000256" key="11">
    <source>
        <dbReference type="ARBA" id="ARBA00029774"/>
    </source>
</evidence>
<comment type="catalytic activity">
    <reaction evidence="12 14">
        <text>L-threonine + hydrogencarbonate + ATP = L-threonylcarbamoyladenylate + diphosphate + H2O</text>
        <dbReference type="Rhea" id="RHEA:36407"/>
        <dbReference type="ChEBI" id="CHEBI:15377"/>
        <dbReference type="ChEBI" id="CHEBI:17544"/>
        <dbReference type="ChEBI" id="CHEBI:30616"/>
        <dbReference type="ChEBI" id="CHEBI:33019"/>
        <dbReference type="ChEBI" id="CHEBI:57926"/>
        <dbReference type="ChEBI" id="CHEBI:73682"/>
        <dbReference type="EC" id="2.7.7.87"/>
    </reaction>
</comment>
<evidence type="ECO:0000256" key="6">
    <source>
        <dbReference type="ARBA" id="ARBA00022679"/>
    </source>
</evidence>
<dbReference type="PIRSF" id="PIRSF004930">
    <property type="entry name" value="Tln_factor_SUA5"/>
    <property type="match status" value="1"/>
</dbReference>
<dbReference type="GO" id="GO:0000049">
    <property type="term" value="F:tRNA binding"/>
    <property type="evidence" value="ECO:0007669"/>
    <property type="project" value="TreeGrafter"/>
</dbReference>
<evidence type="ECO:0000256" key="9">
    <source>
        <dbReference type="ARBA" id="ARBA00022741"/>
    </source>
</evidence>
<dbReference type="InterPro" id="IPR050156">
    <property type="entry name" value="TC-AMP_synthase_SUA5"/>
</dbReference>
<proteinExistence type="inferred from homology"/>
<evidence type="ECO:0000256" key="2">
    <source>
        <dbReference type="ARBA" id="ARBA00007663"/>
    </source>
</evidence>
<dbReference type="InterPro" id="IPR005145">
    <property type="entry name" value="Sua5_C"/>
</dbReference>
<protein>
    <recommendedName>
        <fullName evidence="4 14">Threonylcarbamoyl-AMP synthase</fullName>
        <shortName evidence="14">TC-AMP synthase</shortName>
        <ecNumber evidence="3 14">2.7.7.87</ecNumber>
    </recommendedName>
    <alternativeName>
        <fullName evidence="11 14">L-threonylcarbamoyladenylate synthase</fullName>
    </alternativeName>
</protein>
<evidence type="ECO:0000256" key="8">
    <source>
        <dbReference type="ARBA" id="ARBA00022695"/>
    </source>
</evidence>
<dbReference type="Gene3D" id="3.40.50.11030">
    <property type="entry name" value="Threonylcarbamoyl-AMP synthase, C-terminal domain"/>
    <property type="match status" value="1"/>
</dbReference>
<evidence type="ECO:0000256" key="10">
    <source>
        <dbReference type="ARBA" id="ARBA00022840"/>
    </source>
</evidence>
<name>A0A1B2J767_PICPA</name>
<feature type="domain" description="YrdC-like" evidence="16">
    <location>
        <begin position="34"/>
        <end position="227"/>
    </location>
</feature>
<dbReference type="PANTHER" id="PTHR17490">
    <property type="entry name" value="SUA5"/>
    <property type="match status" value="1"/>
</dbReference>
<accession>A0A1B2J767</accession>
<evidence type="ECO:0000256" key="13">
    <source>
        <dbReference type="ARBA" id="ARBA00056339"/>
    </source>
</evidence>
<dbReference type="Gene3D" id="3.90.870.10">
    <property type="entry name" value="DHBP synthase"/>
    <property type="match status" value="1"/>
</dbReference>
<dbReference type="PANTHER" id="PTHR17490:SF16">
    <property type="entry name" value="THREONYLCARBAMOYL-AMP SYNTHASE"/>
    <property type="match status" value="1"/>
</dbReference>
<keyword evidence="7 14" id="KW-0819">tRNA processing</keyword>
<evidence type="ECO:0000256" key="7">
    <source>
        <dbReference type="ARBA" id="ARBA00022694"/>
    </source>
</evidence>
<evidence type="ECO:0000256" key="4">
    <source>
        <dbReference type="ARBA" id="ARBA00015492"/>
    </source>
</evidence>
<dbReference type="EMBL" id="CP014584">
    <property type="protein sequence ID" value="ANZ73829.1"/>
    <property type="molecule type" value="Genomic_DNA"/>
</dbReference>
<keyword evidence="8 14" id="KW-0548">Nucleotidyltransferase</keyword>
<dbReference type="SUPFAM" id="SSF55821">
    <property type="entry name" value="YrdC/RibB"/>
    <property type="match status" value="1"/>
</dbReference>
<dbReference type="GO" id="GO:0003725">
    <property type="term" value="F:double-stranded RNA binding"/>
    <property type="evidence" value="ECO:0007669"/>
    <property type="project" value="UniProtKB-UniRule"/>
</dbReference>
<keyword evidence="5 14" id="KW-0963">Cytoplasm</keyword>
<keyword evidence="6 14" id="KW-0808">Transferase</keyword>
<dbReference type="GO" id="GO:0006450">
    <property type="term" value="P:regulation of translational fidelity"/>
    <property type="evidence" value="ECO:0007669"/>
    <property type="project" value="TreeGrafter"/>
</dbReference>
<feature type="binding site" evidence="15">
    <location>
        <position position="169"/>
    </location>
    <ligand>
        <name>L-threonine</name>
        <dbReference type="ChEBI" id="CHEBI:57926"/>
    </ligand>
</feature>
<organism evidence="17 18">
    <name type="scientific">Komagataella pastoris</name>
    <name type="common">Yeast</name>
    <name type="synonym">Pichia pastoris</name>
    <dbReference type="NCBI Taxonomy" id="4922"/>
    <lineage>
        <taxon>Eukaryota</taxon>
        <taxon>Fungi</taxon>
        <taxon>Dikarya</taxon>
        <taxon>Ascomycota</taxon>
        <taxon>Saccharomycotina</taxon>
        <taxon>Pichiomycetes</taxon>
        <taxon>Pichiales</taxon>
        <taxon>Pichiaceae</taxon>
        <taxon>Komagataella</taxon>
    </lineage>
</organism>
<comment type="subcellular location">
    <subcellularLocation>
        <location evidence="1 14">Cytoplasm</location>
    </subcellularLocation>
</comment>
<dbReference type="EC" id="2.7.7.87" evidence="3 14"/>
<evidence type="ECO:0000313" key="17">
    <source>
        <dbReference type="EMBL" id="ANZ73829.1"/>
    </source>
</evidence>
<comment type="similarity">
    <text evidence="2 14">Belongs to the SUA5 family.</text>
</comment>
<dbReference type="GO" id="GO:0005737">
    <property type="term" value="C:cytoplasm"/>
    <property type="evidence" value="ECO:0007669"/>
    <property type="project" value="UniProtKB-SubCell"/>
</dbReference>
<evidence type="ECO:0000256" key="3">
    <source>
        <dbReference type="ARBA" id="ARBA00012584"/>
    </source>
</evidence>
<dbReference type="InterPro" id="IPR017945">
    <property type="entry name" value="DHBP_synth_RibB-like_a/b_dom"/>
</dbReference>
<dbReference type="NCBIfam" id="TIGR00057">
    <property type="entry name" value="L-threonylcarbamoyladenylate synthase"/>
    <property type="match status" value="1"/>
</dbReference>
<keyword evidence="10 14" id="KW-0067">ATP-binding</keyword>
<evidence type="ECO:0000256" key="1">
    <source>
        <dbReference type="ARBA" id="ARBA00004496"/>
    </source>
</evidence>
<dbReference type="InterPro" id="IPR010923">
    <property type="entry name" value="T(6)A37_SUA5"/>
</dbReference>
<dbReference type="FunFam" id="3.90.870.10:FF:000008">
    <property type="entry name" value="Threonylcarbamoyl-AMP synthase"/>
    <property type="match status" value="1"/>
</dbReference>
<dbReference type="OrthoDB" id="412787at2759"/>
<dbReference type="Proteomes" id="UP000094565">
    <property type="component" value="Chromosome 1"/>
</dbReference>
<evidence type="ECO:0000259" key="16">
    <source>
        <dbReference type="PROSITE" id="PS51163"/>
    </source>
</evidence>
<feature type="binding site" evidence="15">
    <location>
        <position position="265"/>
    </location>
    <ligand>
        <name>ATP</name>
        <dbReference type="ChEBI" id="CHEBI:30616"/>
    </ligand>
</feature>
<feature type="binding site" evidence="15">
    <location>
        <position position="223"/>
    </location>
    <ligand>
        <name>ATP</name>
        <dbReference type="ChEBI" id="CHEBI:30616"/>
    </ligand>
</feature>
<evidence type="ECO:0000256" key="5">
    <source>
        <dbReference type="ARBA" id="ARBA00022490"/>
    </source>
</evidence>
<dbReference type="Pfam" id="PF01300">
    <property type="entry name" value="Sua5_yciO_yrdC"/>
    <property type="match status" value="1"/>
</dbReference>
<dbReference type="PROSITE" id="PS51163">
    <property type="entry name" value="YRDC"/>
    <property type="match status" value="1"/>
</dbReference>
<sequence>MNTKILHVDPSSIRFNKDEGIETCTPVFTDPKTKSYLEEASSILRSHKSCIGFPTETVYGLGASSLSDESVKSIYSAKNRPLDNPLITHVASLSQLHRRILPPSARIPDIYLPLIEKFWPGPLTILLPVEDDTILSRLTTAGQDTFAVRIPSHPVARALIAMSDEPLAAPSANASTRPSPTLAEHVYHDLRGRIPLIIDGGPSNVGLESSVVNGLTNPPMLLRPGGISLKQIQEVGHGWENIITAKKTANASEPVRTPGMKYKHYSPTAKVILFVKCGDGVKAIQEALSRYPNSNIALLTGSKFEIPENVLAQFAIVDHLGSTITEMSHNLFAKLRSLDENNMDYIFIEGVPDAGEGLALMNRLSKAAHETISNDSK</sequence>
<dbReference type="InterPro" id="IPR006070">
    <property type="entry name" value="Sua5-like_dom"/>
</dbReference>
<feature type="binding site" evidence="15">
    <location>
        <position position="80"/>
    </location>
    <ligand>
        <name>ATP</name>
        <dbReference type="ChEBI" id="CHEBI:30616"/>
    </ligand>
</feature>
<feature type="binding site" evidence="15">
    <location>
        <position position="84"/>
    </location>
    <ligand>
        <name>ATP</name>
        <dbReference type="ChEBI" id="CHEBI:30616"/>
    </ligand>
</feature>
<keyword evidence="18" id="KW-1185">Reference proteome</keyword>
<evidence type="ECO:0000256" key="12">
    <source>
        <dbReference type="ARBA" id="ARBA00048366"/>
    </source>
</evidence>
<feature type="binding site" evidence="15">
    <location>
        <position position="57"/>
    </location>
    <ligand>
        <name>L-threonine</name>
        <dbReference type="ChEBI" id="CHEBI:57926"/>
    </ligand>
</feature>
<feature type="binding site" evidence="15">
    <location>
        <position position="145"/>
    </location>
    <ligand>
        <name>ATP</name>
        <dbReference type="ChEBI" id="CHEBI:30616"/>
    </ligand>
</feature>
<evidence type="ECO:0000256" key="14">
    <source>
        <dbReference type="PIRNR" id="PIRNR004930"/>
    </source>
</evidence>
<dbReference type="GO" id="GO:0002949">
    <property type="term" value="P:tRNA threonylcarbamoyladenosine modification"/>
    <property type="evidence" value="ECO:0007669"/>
    <property type="project" value="UniProtKB-ARBA"/>
</dbReference>
<dbReference type="InterPro" id="IPR038385">
    <property type="entry name" value="Sua5/YwlC_C"/>
</dbReference>
<reference evidence="17 18" key="1">
    <citation type="submission" date="2016-02" db="EMBL/GenBank/DDBJ databases">
        <title>Comparative genomic and transcriptomic foundation for Pichia pastoris.</title>
        <authorList>
            <person name="Love K.R."/>
            <person name="Shah K.A."/>
            <person name="Whittaker C.A."/>
            <person name="Wu J."/>
            <person name="Bartlett M.C."/>
            <person name="Ma D."/>
            <person name="Leeson R.L."/>
            <person name="Priest M."/>
            <person name="Young S.K."/>
            <person name="Love J.C."/>
        </authorList>
    </citation>
    <scope>NUCLEOTIDE SEQUENCE [LARGE SCALE GENOMIC DNA]</scope>
    <source>
        <strain evidence="17 18">ATCC 28485</strain>
    </source>
</reference>
<evidence type="ECO:0000313" key="18">
    <source>
        <dbReference type="Proteomes" id="UP000094565"/>
    </source>
</evidence>
<dbReference type="Pfam" id="PF03481">
    <property type="entry name" value="Sua5_C"/>
    <property type="match status" value="1"/>
</dbReference>
<comment type="function">
    <text evidence="13">Required for the formation of a threonylcarbamoyl group on adenosine at position 37 (t(6)A37) in tRNAs that read codons beginning with adenine. Likely catalyzes the conversion of L-threonine, HCO(3)(-)/CO(2) and ATP to give threonylcarbamoyl-AMP (TC-AMP) as the acyladenylate intermediate, with the release of diphosphate. Required for normal translation, by ensuring translation fidelity at the level of codon recognition, appropriate translation initiation selection and maintenance of reading frame. Also involved in telomere replication. Binds to single-stranded telomeric (ssTG) DNA and positively regulates telomere length.</text>
</comment>
<feature type="binding site" evidence="15">
    <location>
        <position position="179"/>
    </location>
    <ligand>
        <name>ATP</name>
        <dbReference type="ChEBI" id="CHEBI:30616"/>
    </ligand>
</feature>
<keyword evidence="9 14" id="KW-0547">Nucleotide-binding</keyword>
<dbReference type="AlphaFoldDB" id="A0A1B2J767"/>